<dbReference type="RefSeq" id="WP_085052869.1">
    <property type="nucleotide sequence ID" value="NZ_LNQR01000080.1"/>
</dbReference>
<dbReference type="PANTHER" id="PTHR34472">
    <property type="entry name" value="SULFUR CARRIER PROTEIN THIS"/>
    <property type="match status" value="1"/>
</dbReference>
<dbReference type="Proteomes" id="UP000060487">
    <property type="component" value="Unassembled WGS sequence"/>
</dbReference>
<proteinExistence type="predicted"/>
<reference evidence="1 2" key="1">
    <citation type="submission" date="2015-11" db="EMBL/GenBank/DDBJ databases">
        <authorList>
            <person name="Lin W."/>
        </authorList>
    </citation>
    <scope>NUCLEOTIDE SEQUENCE [LARGE SCALE GENOMIC DNA]</scope>
    <source>
        <strain evidence="1 2">HCH-1</strain>
    </source>
</reference>
<gene>
    <name evidence="1" type="primary">thiS</name>
    <name evidence="1" type="ORF">ASN18_2267</name>
</gene>
<accession>A0ABR5SFI0</accession>
<dbReference type="CDD" id="cd00565">
    <property type="entry name" value="Ubl_ThiS"/>
    <property type="match status" value="1"/>
</dbReference>
<protein>
    <submittedName>
        <fullName evidence="1">Thiamine biosynthesis protein ThiS</fullName>
    </submittedName>
</protein>
<dbReference type="NCBIfam" id="TIGR01683">
    <property type="entry name" value="thiS"/>
    <property type="match status" value="1"/>
</dbReference>
<organism evidence="1 2">
    <name type="scientific">Candidatus Magnetominusculus xianensis</name>
    <dbReference type="NCBI Taxonomy" id="1748249"/>
    <lineage>
        <taxon>Bacteria</taxon>
        <taxon>Pseudomonadati</taxon>
        <taxon>Nitrospirota</taxon>
        <taxon>Nitrospiria</taxon>
        <taxon>Nitrospirales</taxon>
        <taxon>Nitrospiraceae</taxon>
        <taxon>Candidatus Magnetominusculus</taxon>
    </lineage>
</organism>
<dbReference type="Gene3D" id="3.10.20.30">
    <property type="match status" value="1"/>
</dbReference>
<dbReference type="EMBL" id="LNQR01000080">
    <property type="protein sequence ID" value="KWT82993.1"/>
    <property type="molecule type" value="Genomic_DNA"/>
</dbReference>
<dbReference type="InterPro" id="IPR016155">
    <property type="entry name" value="Mopterin_synth/thiamin_S_b"/>
</dbReference>
<dbReference type="InterPro" id="IPR003749">
    <property type="entry name" value="ThiS/MoaD-like"/>
</dbReference>
<dbReference type="PANTHER" id="PTHR34472:SF1">
    <property type="entry name" value="SULFUR CARRIER PROTEIN THIS"/>
    <property type="match status" value="1"/>
</dbReference>
<evidence type="ECO:0000313" key="2">
    <source>
        <dbReference type="Proteomes" id="UP000060487"/>
    </source>
</evidence>
<comment type="caution">
    <text evidence="1">The sequence shown here is derived from an EMBL/GenBank/DDBJ whole genome shotgun (WGS) entry which is preliminary data.</text>
</comment>
<keyword evidence="2" id="KW-1185">Reference proteome</keyword>
<dbReference type="SUPFAM" id="SSF54285">
    <property type="entry name" value="MoaD/ThiS"/>
    <property type="match status" value="1"/>
</dbReference>
<sequence>MKIRLNGDDYDTKAASTISELLTALDINPMRVAVELNMLIVKKAQYDTTPIKDGDSVEIVNFVGGG</sequence>
<dbReference type="InterPro" id="IPR010035">
    <property type="entry name" value="Thi_S"/>
</dbReference>
<evidence type="ECO:0000313" key="1">
    <source>
        <dbReference type="EMBL" id="KWT82993.1"/>
    </source>
</evidence>
<name>A0ABR5SFI0_9BACT</name>
<dbReference type="Pfam" id="PF02597">
    <property type="entry name" value="ThiS"/>
    <property type="match status" value="1"/>
</dbReference>
<dbReference type="InterPro" id="IPR012675">
    <property type="entry name" value="Beta-grasp_dom_sf"/>
</dbReference>